<dbReference type="Proteomes" id="UP000192578">
    <property type="component" value="Unassembled WGS sequence"/>
</dbReference>
<proteinExistence type="predicted"/>
<keyword evidence="2" id="KW-1185">Reference proteome</keyword>
<name>A0A1W0WUU6_HYPEX</name>
<organism evidence="1 2">
    <name type="scientific">Hypsibius exemplaris</name>
    <name type="common">Freshwater tardigrade</name>
    <dbReference type="NCBI Taxonomy" id="2072580"/>
    <lineage>
        <taxon>Eukaryota</taxon>
        <taxon>Metazoa</taxon>
        <taxon>Ecdysozoa</taxon>
        <taxon>Tardigrada</taxon>
        <taxon>Eutardigrada</taxon>
        <taxon>Parachela</taxon>
        <taxon>Hypsibioidea</taxon>
        <taxon>Hypsibiidae</taxon>
        <taxon>Hypsibius</taxon>
    </lineage>
</organism>
<sequence length="95" mass="10908">MDAIRIGQRMRRVRTKCRDISDAARLTTPLLDSIHQKRQIFSSRIHFDLRFDSHPHSASVSKSPTEISFTIKRWTPASLSSSRTPVPPPTSPQRR</sequence>
<comment type="caution">
    <text evidence="1">The sequence shown here is derived from an EMBL/GenBank/DDBJ whole genome shotgun (WGS) entry which is preliminary data.</text>
</comment>
<accession>A0A1W0WUU6</accession>
<evidence type="ECO:0000313" key="2">
    <source>
        <dbReference type="Proteomes" id="UP000192578"/>
    </source>
</evidence>
<dbReference type="EMBL" id="MTYJ01000044">
    <property type="protein sequence ID" value="OQV18950.1"/>
    <property type="molecule type" value="Genomic_DNA"/>
</dbReference>
<dbReference type="AlphaFoldDB" id="A0A1W0WUU6"/>
<gene>
    <name evidence="1" type="ORF">BV898_07009</name>
</gene>
<reference evidence="2" key="1">
    <citation type="submission" date="2017-01" db="EMBL/GenBank/DDBJ databases">
        <title>Comparative genomics of anhydrobiosis in the tardigrade Hypsibius dujardini.</title>
        <authorList>
            <person name="Yoshida Y."/>
            <person name="Koutsovoulos G."/>
            <person name="Laetsch D."/>
            <person name="Stevens L."/>
            <person name="Kumar S."/>
            <person name="Horikawa D."/>
            <person name="Ishino K."/>
            <person name="Komine S."/>
            <person name="Tomita M."/>
            <person name="Blaxter M."/>
            <person name="Arakawa K."/>
        </authorList>
    </citation>
    <scope>NUCLEOTIDE SEQUENCE [LARGE SCALE GENOMIC DNA]</scope>
    <source>
        <strain evidence="2">Z151</strain>
    </source>
</reference>
<evidence type="ECO:0000313" key="1">
    <source>
        <dbReference type="EMBL" id="OQV18950.1"/>
    </source>
</evidence>
<protein>
    <submittedName>
        <fullName evidence="1">Uncharacterized protein</fullName>
    </submittedName>
</protein>